<evidence type="ECO:0008006" key="3">
    <source>
        <dbReference type="Google" id="ProtNLM"/>
    </source>
</evidence>
<protein>
    <recommendedName>
        <fullName evidence="3">Succinate dehydrogenase subunit 5, mitochondrial</fullName>
    </recommendedName>
</protein>
<dbReference type="AlphaFoldDB" id="A0A8T0GZJ0"/>
<proteinExistence type="predicted"/>
<keyword evidence="2" id="KW-1185">Reference proteome</keyword>
<comment type="caution">
    <text evidence="1">The sequence shown here is derived from an EMBL/GenBank/DDBJ whole genome shotgun (WGS) entry which is preliminary data.</text>
</comment>
<dbReference type="PANTHER" id="PTHR36139:SF1">
    <property type="entry name" value="SUCCINATE DEHYDROGENASE SUBUNIT 5, MITOCHONDRIAL"/>
    <property type="match status" value="1"/>
</dbReference>
<dbReference type="Pfam" id="PF14290">
    <property type="entry name" value="SDH5_plant"/>
    <property type="match status" value="1"/>
</dbReference>
<dbReference type="InterPro" id="IPR025397">
    <property type="entry name" value="SDH5"/>
</dbReference>
<dbReference type="Proteomes" id="UP000822688">
    <property type="component" value="Chromosome 8"/>
</dbReference>
<dbReference type="GO" id="GO:0006099">
    <property type="term" value="P:tricarboxylic acid cycle"/>
    <property type="evidence" value="ECO:0007669"/>
    <property type="project" value="InterPro"/>
</dbReference>
<accession>A0A8T0GZJ0</accession>
<name>A0A8T0GZJ0_CERPU</name>
<dbReference type="GO" id="GO:0045273">
    <property type="term" value="C:respiratory chain complex II (succinate dehydrogenase)"/>
    <property type="evidence" value="ECO:0007669"/>
    <property type="project" value="InterPro"/>
</dbReference>
<sequence length="231" mass="25017">MAMAGRLAARLLRRSTVQSLRAISSCSAPLAPARRVQHSGEPVAQRSMIFGGFPSQVRYMSSDLSALPDIKDGGILKALHALLGANWTKVEPSVREAVEASLKSSSDDVVGKEALTDAWRAAEAVEKFGGNMLQELLLEITDLSGGTGEDVKPIPDSTYNAVEAAYKKYIAYLDSFEEDEAYIKKKVENELGGLFLQIKQRLAGLDPKWSKITLLGTSGLSGSYIERRALV</sequence>
<evidence type="ECO:0000313" key="1">
    <source>
        <dbReference type="EMBL" id="KAG0565076.1"/>
    </source>
</evidence>
<evidence type="ECO:0000313" key="2">
    <source>
        <dbReference type="Proteomes" id="UP000822688"/>
    </source>
</evidence>
<dbReference type="PANTHER" id="PTHR36139">
    <property type="entry name" value="SUCCINATE DEHYDROGENASE SUBUNIT 5, MITOCHONDRIAL"/>
    <property type="match status" value="1"/>
</dbReference>
<dbReference type="EMBL" id="CM026429">
    <property type="protein sequence ID" value="KAG0565076.1"/>
    <property type="molecule type" value="Genomic_DNA"/>
</dbReference>
<organism evidence="1 2">
    <name type="scientific">Ceratodon purpureus</name>
    <name type="common">Fire moss</name>
    <name type="synonym">Dicranum purpureum</name>
    <dbReference type="NCBI Taxonomy" id="3225"/>
    <lineage>
        <taxon>Eukaryota</taxon>
        <taxon>Viridiplantae</taxon>
        <taxon>Streptophyta</taxon>
        <taxon>Embryophyta</taxon>
        <taxon>Bryophyta</taxon>
        <taxon>Bryophytina</taxon>
        <taxon>Bryopsida</taxon>
        <taxon>Dicranidae</taxon>
        <taxon>Pseudoditrichales</taxon>
        <taxon>Ditrichaceae</taxon>
        <taxon>Ceratodon</taxon>
    </lineage>
</organism>
<reference evidence="1" key="1">
    <citation type="submission" date="2020-06" db="EMBL/GenBank/DDBJ databases">
        <title>WGS assembly of Ceratodon purpureus strain R40.</title>
        <authorList>
            <person name="Carey S.B."/>
            <person name="Jenkins J."/>
            <person name="Shu S."/>
            <person name="Lovell J.T."/>
            <person name="Sreedasyam A."/>
            <person name="Maumus F."/>
            <person name="Tiley G.P."/>
            <person name="Fernandez-Pozo N."/>
            <person name="Barry K."/>
            <person name="Chen C."/>
            <person name="Wang M."/>
            <person name="Lipzen A."/>
            <person name="Daum C."/>
            <person name="Saski C.A."/>
            <person name="Payton A.C."/>
            <person name="Mcbreen J.C."/>
            <person name="Conrad R.E."/>
            <person name="Kollar L.M."/>
            <person name="Olsson S."/>
            <person name="Huttunen S."/>
            <person name="Landis J.B."/>
            <person name="Wickett N.J."/>
            <person name="Johnson M.G."/>
            <person name="Rensing S.A."/>
            <person name="Grimwood J."/>
            <person name="Schmutz J."/>
            <person name="Mcdaniel S.F."/>
        </authorList>
    </citation>
    <scope>NUCLEOTIDE SEQUENCE</scope>
    <source>
        <strain evidence="1">R40</strain>
    </source>
</reference>
<gene>
    <name evidence="1" type="ORF">KC19_8G161900</name>
</gene>